<dbReference type="SMART" id="SM00100">
    <property type="entry name" value="cNMP"/>
    <property type="match status" value="1"/>
</dbReference>
<protein>
    <submittedName>
        <fullName evidence="2">Cyclic nucleotide-binding domain-containing protein</fullName>
    </submittedName>
</protein>
<dbReference type="CDD" id="cd00038">
    <property type="entry name" value="CAP_ED"/>
    <property type="match status" value="1"/>
</dbReference>
<dbReference type="Pfam" id="PF00027">
    <property type="entry name" value="cNMP_binding"/>
    <property type="match status" value="1"/>
</dbReference>
<keyword evidence="3" id="KW-1185">Reference proteome</keyword>
<dbReference type="PANTHER" id="PTHR23011">
    <property type="entry name" value="CYCLIC NUCLEOTIDE-BINDING DOMAIN CONTAINING PROTEIN"/>
    <property type="match status" value="1"/>
</dbReference>
<reference evidence="2 3" key="1">
    <citation type="submission" date="2020-01" db="EMBL/GenBank/DDBJ databases">
        <title>Genomes of bacteria type strains.</title>
        <authorList>
            <person name="Chen J."/>
            <person name="Zhu S."/>
            <person name="Chen J."/>
        </authorList>
    </citation>
    <scope>NUCLEOTIDE SEQUENCE [LARGE SCALE GENOMIC DNA]</scope>
    <source>
        <strain evidence="2 3">KCTC 52919</strain>
    </source>
</reference>
<dbReference type="InterPro" id="IPR014710">
    <property type="entry name" value="RmlC-like_jellyroll"/>
</dbReference>
<dbReference type="AlphaFoldDB" id="A0A6L9MIH2"/>
<accession>A0A6L9MIH2</accession>
<dbReference type="InterPro" id="IPR018490">
    <property type="entry name" value="cNMP-bd_dom_sf"/>
</dbReference>
<feature type="domain" description="Cyclic nucleotide-binding" evidence="1">
    <location>
        <begin position="15"/>
        <end position="117"/>
    </location>
</feature>
<organism evidence="2 3">
    <name type="scientific">Aurantimonas aggregata</name>
    <dbReference type="NCBI Taxonomy" id="2047720"/>
    <lineage>
        <taxon>Bacteria</taxon>
        <taxon>Pseudomonadati</taxon>
        <taxon>Pseudomonadota</taxon>
        <taxon>Alphaproteobacteria</taxon>
        <taxon>Hyphomicrobiales</taxon>
        <taxon>Aurantimonadaceae</taxon>
        <taxon>Aurantimonas</taxon>
    </lineage>
</organism>
<dbReference type="EMBL" id="JAAAMJ010000008">
    <property type="protein sequence ID" value="NDV87436.1"/>
    <property type="molecule type" value="Genomic_DNA"/>
</dbReference>
<dbReference type="PROSITE" id="PS50042">
    <property type="entry name" value="CNMP_BINDING_3"/>
    <property type="match status" value="1"/>
</dbReference>
<dbReference type="InterPro" id="IPR000595">
    <property type="entry name" value="cNMP-bd_dom"/>
</dbReference>
<name>A0A6L9MIH2_9HYPH</name>
<dbReference type="PANTHER" id="PTHR23011:SF28">
    <property type="entry name" value="CYCLIC NUCLEOTIDE-BINDING DOMAIN CONTAINING PROTEIN"/>
    <property type="match status" value="1"/>
</dbReference>
<gene>
    <name evidence="2" type="ORF">GTW51_12075</name>
</gene>
<dbReference type="SUPFAM" id="SSF51206">
    <property type="entry name" value="cAMP-binding domain-like"/>
    <property type="match status" value="1"/>
</dbReference>
<evidence type="ECO:0000313" key="3">
    <source>
        <dbReference type="Proteomes" id="UP000476332"/>
    </source>
</evidence>
<comment type="caution">
    <text evidence="2">The sequence shown here is derived from an EMBL/GenBank/DDBJ whole genome shotgun (WGS) entry which is preliminary data.</text>
</comment>
<dbReference type="RefSeq" id="WP_163044186.1">
    <property type="nucleotide sequence ID" value="NZ_JAAAMJ010000008.1"/>
</dbReference>
<proteinExistence type="predicted"/>
<evidence type="ECO:0000313" key="2">
    <source>
        <dbReference type="EMBL" id="NDV87436.1"/>
    </source>
</evidence>
<dbReference type="Gene3D" id="2.60.120.10">
    <property type="entry name" value="Jelly Rolls"/>
    <property type="match status" value="1"/>
</dbReference>
<evidence type="ECO:0000259" key="1">
    <source>
        <dbReference type="PROSITE" id="PS50042"/>
    </source>
</evidence>
<sequence length="151" mass="17092">MSLESDIAVLRKVRLFDDLETEQLRLLAFGAEHRRLRAGEFVYREAARADAGFVIATGSVVLTRGRPEREKHIGVFGPGDLLGELALLTETVRPASAKAETDCDLIRIGRPLFRRMLEEFPEFAHGLQARLREDLADMTRRIGDLEGRFRD</sequence>
<dbReference type="Proteomes" id="UP000476332">
    <property type="component" value="Unassembled WGS sequence"/>
</dbReference>